<evidence type="ECO:0000313" key="5">
    <source>
        <dbReference type="EMBL" id="KGA18894.1"/>
    </source>
</evidence>
<accession>A0A094Q9T8</accession>
<dbReference type="Gene3D" id="1.10.10.60">
    <property type="entry name" value="Homeodomain-like"/>
    <property type="match status" value="1"/>
</dbReference>
<dbReference type="PANTHER" id="PTHR30055">
    <property type="entry name" value="HTH-TYPE TRANSCRIPTIONAL REGULATOR RUTR"/>
    <property type="match status" value="1"/>
</dbReference>
<dbReference type="GO" id="GO:0003700">
    <property type="term" value="F:DNA-binding transcription factor activity"/>
    <property type="evidence" value="ECO:0007669"/>
    <property type="project" value="TreeGrafter"/>
</dbReference>
<dbReference type="InterPro" id="IPR009057">
    <property type="entry name" value="Homeodomain-like_sf"/>
</dbReference>
<dbReference type="InterPro" id="IPR023772">
    <property type="entry name" value="DNA-bd_HTH_TetR-type_CS"/>
</dbReference>
<dbReference type="Pfam" id="PF17754">
    <property type="entry name" value="TetR_C_14"/>
    <property type="match status" value="1"/>
</dbReference>
<evidence type="ECO:0000256" key="2">
    <source>
        <dbReference type="ARBA" id="ARBA00023125"/>
    </source>
</evidence>
<dbReference type="InterPro" id="IPR050109">
    <property type="entry name" value="HTH-type_TetR-like_transc_reg"/>
</dbReference>
<dbReference type="NCBIfam" id="TIGR03968">
    <property type="entry name" value="mycofact_TetR"/>
    <property type="match status" value="1"/>
</dbReference>
<dbReference type="AlphaFoldDB" id="A0A094Q9T8"/>
<keyword evidence="1" id="KW-0805">Transcription regulation</keyword>
<reference evidence="5" key="1">
    <citation type="submission" date="2014-06" db="EMBL/GenBank/DDBJ databases">
        <title>Key roles for freshwater Actinobacteria revealed by deep metagenomic sequencing.</title>
        <authorList>
            <person name="Ghai R."/>
            <person name="Mizuno C.M."/>
            <person name="Picazo A."/>
            <person name="Camacho A."/>
            <person name="Rodriguez-Valera F."/>
        </authorList>
    </citation>
    <scope>NUCLEOTIDE SEQUENCE</scope>
</reference>
<dbReference type="PROSITE" id="PS50977">
    <property type="entry name" value="HTH_TETR_2"/>
    <property type="match status" value="1"/>
</dbReference>
<dbReference type="InterPro" id="IPR001647">
    <property type="entry name" value="HTH_TetR"/>
</dbReference>
<dbReference type="SUPFAM" id="SSF46689">
    <property type="entry name" value="Homeodomain-like"/>
    <property type="match status" value="1"/>
</dbReference>
<dbReference type="InterPro" id="IPR041347">
    <property type="entry name" value="MftR_C"/>
</dbReference>
<keyword evidence="3" id="KW-0804">Transcription</keyword>
<dbReference type="Gene3D" id="1.10.357.10">
    <property type="entry name" value="Tetracycline Repressor, domain 2"/>
    <property type="match status" value="1"/>
</dbReference>
<dbReference type="InterPro" id="IPR023851">
    <property type="entry name" value="Tscrpt_reg_TetR-type"/>
</dbReference>
<proteinExistence type="predicted"/>
<comment type="caution">
    <text evidence="5">The sequence shown here is derived from an EMBL/GenBank/DDBJ whole genome shotgun (WGS) entry which is preliminary data.</text>
</comment>
<dbReference type="PROSITE" id="PS01081">
    <property type="entry name" value="HTH_TETR_1"/>
    <property type="match status" value="1"/>
</dbReference>
<evidence type="ECO:0000256" key="3">
    <source>
        <dbReference type="ARBA" id="ARBA00023163"/>
    </source>
</evidence>
<sequence length="210" mass="23776">MTDITSAPGRPGRGHVTTHSELSQIALRLFIERGFDETTVDEIAREAGISRRTLFRYFPTKNDLPWGDFDSLLDHMRATLSEADQELPIFEVLRKAVIEFNRFPQHELAMHRSRMWLLLNVPTLMAHSTLRYTEWRQVIAEYVAQRLGTLPNDLAPQTIAGACLGISLAAYEQWLAHDDANLMDTFDVAFSSAEEIFGTKTPSLPGFSHT</sequence>
<dbReference type="Pfam" id="PF00440">
    <property type="entry name" value="TetR_N"/>
    <property type="match status" value="1"/>
</dbReference>
<gene>
    <name evidence="5" type="ORF">GM51_7570</name>
</gene>
<dbReference type="PRINTS" id="PR00455">
    <property type="entry name" value="HTHTETR"/>
</dbReference>
<dbReference type="GO" id="GO:0000976">
    <property type="term" value="F:transcription cis-regulatory region binding"/>
    <property type="evidence" value="ECO:0007669"/>
    <property type="project" value="TreeGrafter"/>
</dbReference>
<organism evidence="5">
    <name type="scientific">freshwater metagenome</name>
    <dbReference type="NCBI Taxonomy" id="449393"/>
    <lineage>
        <taxon>unclassified sequences</taxon>
        <taxon>metagenomes</taxon>
        <taxon>ecological metagenomes</taxon>
    </lineage>
</organism>
<dbReference type="EMBL" id="JNSL01000037">
    <property type="protein sequence ID" value="KGA18894.1"/>
    <property type="molecule type" value="Genomic_DNA"/>
</dbReference>
<keyword evidence="2" id="KW-0238">DNA-binding</keyword>
<protein>
    <recommendedName>
        <fullName evidence="4">HTH tetR-type domain-containing protein</fullName>
    </recommendedName>
</protein>
<feature type="domain" description="HTH tetR-type" evidence="4">
    <location>
        <begin position="16"/>
        <end position="76"/>
    </location>
</feature>
<evidence type="ECO:0000259" key="4">
    <source>
        <dbReference type="PROSITE" id="PS50977"/>
    </source>
</evidence>
<dbReference type="PANTHER" id="PTHR30055:SF238">
    <property type="entry name" value="MYCOFACTOCIN BIOSYNTHESIS TRANSCRIPTIONAL REGULATOR MFTR-RELATED"/>
    <property type="match status" value="1"/>
</dbReference>
<name>A0A094Q9T8_9ZZZZ</name>
<evidence type="ECO:0000256" key="1">
    <source>
        <dbReference type="ARBA" id="ARBA00023015"/>
    </source>
</evidence>